<evidence type="ECO:0000256" key="1">
    <source>
        <dbReference type="SAM" id="Phobius"/>
    </source>
</evidence>
<dbReference type="OrthoDB" id="5429634at2759"/>
<proteinExistence type="predicted"/>
<keyword evidence="1" id="KW-0812">Transmembrane</keyword>
<dbReference type="Proteomes" id="UP000250266">
    <property type="component" value="Unassembled WGS sequence"/>
</dbReference>
<protein>
    <submittedName>
        <fullName evidence="2">Uncharacterized protein</fullName>
    </submittedName>
</protein>
<name>A0A8E2DY83_9PEZI</name>
<organism evidence="2 3">
    <name type="scientific">Lepidopterella palustris CBS 459.81</name>
    <dbReference type="NCBI Taxonomy" id="1314670"/>
    <lineage>
        <taxon>Eukaryota</taxon>
        <taxon>Fungi</taxon>
        <taxon>Dikarya</taxon>
        <taxon>Ascomycota</taxon>
        <taxon>Pezizomycotina</taxon>
        <taxon>Dothideomycetes</taxon>
        <taxon>Pleosporomycetidae</taxon>
        <taxon>Mytilinidiales</taxon>
        <taxon>Argynnaceae</taxon>
        <taxon>Lepidopterella</taxon>
    </lineage>
</organism>
<gene>
    <name evidence="2" type="ORF">K432DRAFT_311957</name>
</gene>
<feature type="transmembrane region" description="Helical" evidence="1">
    <location>
        <begin position="176"/>
        <end position="199"/>
    </location>
</feature>
<evidence type="ECO:0000313" key="3">
    <source>
        <dbReference type="Proteomes" id="UP000250266"/>
    </source>
</evidence>
<reference evidence="2 3" key="1">
    <citation type="journal article" date="2016" name="Nat. Commun.">
        <title>Ectomycorrhizal ecology is imprinted in the genome of the dominant symbiotic fungus Cenococcum geophilum.</title>
        <authorList>
            <consortium name="DOE Joint Genome Institute"/>
            <person name="Peter M."/>
            <person name="Kohler A."/>
            <person name="Ohm R.A."/>
            <person name="Kuo A."/>
            <person name="Krutzmann J."/>
            <person name="Morin E."/>
            <person name="Arend M."/>
            <person name="Barry K.W."/>
            <person name="Binder M."/>
            <person name="Choi C."/>
            <person name="Clum A."/>
            <person name="Copeland A."/>
            <person name="Grisel N."/>
            <person name="Haridas S."/>
            <person name="Kipfer T."/>
            <person name="LaButti K."/>
            <person name="Lindquist E."/>
            <person name="Lipzen A."/>
            <person name="Maire R."/>
            <person name="Meier B."/>
            <person name="Mihaltcheva S."/>
            <person name="Molinier V."/>
            <person name="Murat C."/>
            <person name="Poggeler S."/>
            <person name="Quandt C.A."/>
            <person name="Sperisen C."/>
            <person name="Tritt A."/>
            <person name="Tisserant E."/>
            <person name="Crous P.W."/>
            <person name="Henrissat B."/>
            <person name="Nehls U."/>
            <person name="Egli S."/>
            <person name="Spatafora J.W."/>
            <person name="Grigoriev I.V."/>
            <person name="Martin F.M."/>
        </authorList>
    </citation>
    <scope>NUCLEOTIDE SEQUENCE [LARGE SCALE GENOMIC DNA]</scope>
    <source>
        <strain evidence="2 3">CBS 459.81</strain>
    </source>
</reference>
<sequence length="266" mass="29127">MASEPIFTPEQFLLDEKQANVKSCIITVVGGVGLTSTLGLKERRWGPASPLTFSLFGSTTNFDTPGILLNAAIANAPQIYLSLCYVTFNGLYTCIAMVYEWNAWATVRKGLRVTKAEGAQRSTYFLQLPYKWAVPLTITSGVLHWLMSETLFIVRADIRTPGGDLDDRESISACGYSLSSLLALVLVAFVLIFVTVYTVTRRVQQHIPFAAASSLVLSAACHPPPEDVDTHLKEVQWGVVDSFKDVGHCSFSSNQVLQPLAGNRYA</sequence>
<keyword evidence="1" id="KW-0472">Membrane</keyword>
<accession>A0A8E2DY83</accession>
<dbReference type="PANTHER" id="PTHR35395:SF1">
    <property type="entry name" value="DUF6536 DOMAIN-CONTAINING PROTEIN"/>
    <property type="match status" value="1"/>
</dbReference>
<dbReference type="PANTHER" id="PTHR35395">
    <property type="entry name" value="DUF6536 DOMAIN-CONTAINING PROTEIN"/>
    <property type="match status" value="1"/>
</dbReference>
<keyword evidence="3" id="KW-1185">Reference proteome</keyword>
<evidence type="ECO:0000313" key="2">
    <source>
        <dbReference type="EMBL" id="OCK73823.1"/>
    </source>
</evidence>
<dbReference type="EMBL" id="KV745644">
    <property type="protein sequence ID" value="OCK73823.1"/>
    <property type="molecule type" value="Genomic_DNA"/>
</dbReference>
<keyword evidence="1" id="KW-1133">Transmembrane helix</keyword>
<dbReference type="AlphaFoldDB" id="A0A8E2DY83"/>